<dbReference type="SUPFAM" id="SSF54001">
    <property type="entry name" value="Cysteine proteinases"/>
    <property type="match status" value="1"/>
</dbReference>
<keyword evidence="4" id="KW-0788">Thiol protease</keyword>
<dbReference type="Gene3D" id="3.90.1720.10">
    <property type="entry name" value="endopeptidase domain like (from Nostoc punctiforme)"/>
    <property type="match status" value="1"/>
</dbReference>
<dbReference type="PROSITE" id="PS51935">
    <property type="entry name" value="NLPC_P60"/>
    <property type="match status" value="1"/>
</dbReference>
<reference evidence="6 7" key="1">
    <citation type="submission" date="2020-08" db="EMBL/GenBank/DDBJ databases">
        <title>Genomic Encyclopedia of Type Strains, Phase IV (KMG-IV): sequencing the most valuable type-strain genomes for metagenomic binning, comparative biology and taxonomic classification.</title>
        <authorList>
            <person name="Goeker M."/>
        </authorList>
    </citation>
    <scope>NUCLEOTIDE SEQUENCE [LARGE SCALE GENOMIC DNA]</scope>
    <source>
        <strain evidence="6 7">DSM 103526</strain>
    </source>
</reference>
<dbReference type="PANTHER" id="PTHR47053">
    <property type="entry name" value="MUREIN DD-ENDOPEPTIDASE MEPH-RELATED"/>
    <property type="match status" value="1"/>
</dbReference>
<evidence type="ECO:0000313" key="6">
    <source>
        <dbReference type="EMBL" id="MBB6215701.1"/>
    </source>
</evidence>
<keyword evidence="7" id="KW-1185">Reference proteome</keyword>
<dbReference type="InterPro" id="IPR003646">
    <property type="entry name" value="SH3-like_bac-type"/>
</dbReference>
<dbReference type="InterPro" id="IPR041382">
    <property type="entry name" value="SH3_16"/>
</dbReference>
<proteinExistence type="inferred from homology"/>
<organism evidence="6 7">
    <name type="scientific">Anaerosolibacter carboniphilus</name>
    <dbReference type="NCBI Taxonomy" id="1417629"/>
    <lineage>
        <taxon>Bacteria</taxon>
        <taxon>Bacillati</taxon>
        <taxon>Bacillota</taxon>
        <taxon>Clostridia</taxon>
        <taxon>Peptostreptococcales</taxon>
        <taxon>Thermotaleaceae</taxon>
        <taxon>Anaerosolibacter</taxon>
    </lineage>
</organism>
<dbReference type="InterPro" id="IPR051202">
    <property type="entry name" value="Peptidase_C40"/>
</dbReference>
<dbReference type="GO" id="GO:0008234">
    <property type="term" value="F:cysteine-type peptidase activity"/>
    <property type="evidence" value="ECO:0007669"/>
    <property type="project" value="UniProtKB-KW"/>
</dbReference>
<dbReference type="RefSeq" id="WP_184310224.1">
    <property type="nucleotide sequence ID" value="NZ_JACHEN010000009.1"/>
</dbReference>
<dbReference type="Pfam" id="PF00877">
    <property type="entry name" value="NLPC_P60"/>
    <property type="match status" value="1"/>
</dbReference>
<dbReference type="AlphaFoldDB" id="A0A841KQS7"/>
<feature type="domain" description="NlpC/P60" evidence="5">
    <location>
        <begin position="152"/>
        <end position="271"/>
    </location>
</feature>
<evidence type="ECO:0000256" key="4">
    <source>
        <dbReference type="ARBA" id="ARBA00022807"/>
    </source>
</evidence>
<evidence type="ECO:0000256" key="3">
    <source>
        <dbReference type="ARBA" id="ARBA00022801"/>
    </source>
</evidence>
<protein>
    <submittedName>
        <fullName evidence="6">Beta-lactamase class A</fullName>
        <ecNumber evidence="6">3.5.2.6</ecNumber>
    </submittedName>
</protein>
<dbReference type="Pfam" id="PF08239">
    <property type="entry name" value="SH3_3"/>
    <property type="match status" value="1"/>
</dbReference>
<sequence>MNSLVNEWAILKSTVVSVMKNPNFQSELADEGLYGMVVKIQQEVNEEWLYIETHYGYHGYMHKSHLMIDSSAALKWKEEADHVIIHPIVDVMAEPKYASYAIALLTRGAFVRVTGEAEDDWIQVILPQGEKGWIRTSFIKKMEHDCPNENEDVFRKKLVDTALSYFGTQYRWGGKSPIGIDCSGLCSMAYMLNGVIIYRDAILKDEYMKKIDREQMKPGDLLFFPGHVAMYMGEDRYVHATGREGRVLINSLNPDHDDYREDLEKNITGIGTIF</sequence>
<name>A0A841KQS7_9FIRM</name>
<evidence type="ECO:0000256" key="1">
    <source>
        <dbReference type="ARBA" id="ARBA00007074"/>
    </source>
</evidence>
<comment type="caution">
    <text evidence="6">The sequence shown here is derived from an EMBL/GenBank/DDBJ whole genome shotgun (WGS) entry which is preliminary data.</text>
</comment>
<dbReference type="PANTHER" id="PTHR47053:SF1">
    <property type="entry name" value="MUREIN DD-ENDOPEPTIDASE MEPH-RELATED"/>
    <property type="match status" value="1"/>
</dbReference>
<accession>A0A841KQS7</accession>
<dbReference type="Pfam" id="PF18348">
    <property type="entry name" value="SH3_16"/>
    <property type="match status" value="1"/>
</dbReference>
<dbReference type="EMBL" id="JACHEN010000009">
    <property type="protein sequence ID" value="MBB6215701.1"/>
    <property type="molecule type" value="Genomic_DNA"/>
</dbReference>
<comment type="similarity">
    <text evidence="1">Belongs to the peptidase C40 family.</text>
</comment>
<evidence type="ECO:0000256" key="2">
    <source>
        <dbReference type="ARBA" id="ARBA00022670"/>
    </source>
</evidence>
<dbReference type="EC" id="3.5.2.6" evidence="6"/>
<dbReference type="Gene3D" id="2.30.30.40">
    <property type="entry name" value="SH3 Domains"/>
    <property type="match status" value="2"/>
</dbReference>
<dbReference type="InterPro" id="IPR000064">
    <property type="entry name" value="NLP_P60_dom"/>
</dbReference>
<dbReference type="InterPro" id="IPR038765">
    <property type="entry name" value="Papain-like_cys_pep_sf"/>
</dbReference>
<dbReference type="GO" id="GO:0008800">
    <property type="term" value="F:beta-lactamase activity"/>
    <property type="evidence" value="ECO:0007669"/>
    <property type="project" value="UniProtKB-EC"/>
</dbReference>
<keyword evidence="2" id="KW-0645">Protease</keyword>
<gene>
    <name evidence="6" type="ORF">HNQ80_001790</name>
</gene>
<evidence type="ECO:0000313" key="7">
    <source>
        <dbReference type="Proteomes" id="UP000579281"/>
    </source>
</evidence>
<keyword evidence="3 6" id="KW-0378">Hydrolase</keyword>
<dbReference type="Proteomes" id="UP000579281">
    <property type="component" value="Unassembled WGS sequence"/>
</dbReference>
<dbReference type="GO" id="GO:0006508">
    <property type="term" value="P:proteolysis"/>
    <property type="evidence" value="ECO:0007669"/>
    <property type="project" value="UniProtKB-KW"/>
</dbReference>
<evidence type="ECO:0000259" key="5">
    <source>
        <dbReference type="PROSITE" id="PS51935"/>
    </source>
</evidence>